<dbReference type="RefSeq" id="WP_005578710.1">
    <property type="nucleotide sequence ID" value="NZ_FORO01000014.1"/>
</dbReference>
<keyword evidence="2" id="KW-0560">Oxidoreductase</keyword>
<dbReference type="EMBL" id="FORO01000014">
    <property type="protein sequence ID" value="SFJ11370.1"/>
    <property type="molecule type" value="Genomic_DNA"/>
</dbReference>
<evidence type="ECO:0000313" key="4">
    <source>
        <dbReference type="EMBL" id="SFJ11370.1"/>
    </source>
</evidence>
<reference evidence="4 5" key="1">
    <citation type="submission" date="2016-10" db="EMBL/GenBank/DDBJ databases">
        <authorList>
            <person name="de Groot N.N."/>
        </authorList>
    </citation>
    <scope>NUCLEOTIDE SEQUENCE [LARGE SCALE GENOMIC DNA]</scope>
    <source>
        <strain evidence="4 5">SP2</strain>
    </source>
</reference>
<organism evidence="4 5">
    <name type="scientific">Natronobacterium gregoryi</name>
    <dbReference type="NCBI Taxonomy" id="44930"/>
    <lineage>
        <taxon>Archaea</taxon>
        <taxon>Methanobacteriati</taxon>
        <taxon>Methanobacteriota</taxon>
        <taxon>Stenosarchaea group</taxon>
        <taxon>Halobacteria</taxon>
        <taxon>Halobacteriales</taxon>
        <taxon>Natrialbaceae</taxon>
        <taxon>Natronobacterium</taxon>
    </lineage>
</organism>
<evidence type="ECO:0000256" key="2">
    <source>
        <dbReference type="ARBA" id="ARBA00023002"/>
    </source>
</evidence>
<dbReference type="SUPFAM" id="SSF51905">
    <property type="entry name" value="FAD/NAD(P)-binding domain"/>
    <property type="match status" value="1"/>
</dbReference>
<gene>
    <name evidence="4" type="ORF">SAMN05443661_11474</name>
</gene>
<proteinExistence type="predicted"/>
<name>A0A1I3NQX0_9EURY</name>
<protein>
    <submittedName>
        <fullName evidence="4">Pyridine nucleotide-disulphide oxidoreductase</fullName>
    </submittedName>
</protein>
<accession>A0A1I3NQX0</accession>
<dbReference type="InterPro" id="IPR050097">
    <property type="entry name" value="Ferredoxin-NADP_redctase_2"/>
</dbReference>
<dbReference type="Gene3D" id="3.50.50.60">
    <property type="entry name" value="FAD/NAD(P)-binding domain"/>
    <property type="match status" value="1"/>
</dbReference>
<dbReference type="PRINTS" id="PR00469">
    <property type="entry name" value="PNDRDTASEII"/>
</dbReference>
<evidence type="ECO:0000259" key="3">
    <source>
        <dbReference type="Pfam" id="PF07992"/>
    </source>
</evidence>
<sequence>MSDDTDDTTSDASVLVVGGGPAGLSAALFTAKNGLETTVFDTDETWMHKAHLFNYLGIGSVGGSEFMATARQQVDDFGADRRQGEEVTGVSETDDGFAVETADGGYDADYVILATGANRDLAAELGCEFTDEDVVDVGVEMETSVDDLYATGAMVRVEEWQAAIAVGDGAAAALNILSKEKGERYHDFDVPADAERVFGEQLAE</sequence>
<evidence type="ECO:0000256" key="1">
    <source>
        <dbReference type="ARBA" id="ARBA00022630"/>
    </source>
</evidence>
<dbReference type="InterPro" id="IPR023753">
    <property type="entry name" value="FAD/NAD-binding_dom"/>
</dbReference>
<dbReference type="InterPro" id="IPR036188">
    <property type="entry name" value="FAD/NAD-bd_sf"/>
</dbReference>
<dbReference type="GeneID" id="14208724"/>
<dbReference type="AlphaFoldDB" id="A0A1I3NQX0"/>
<feature type="domain" description="FAD/NAD(P)-binding" evidence="3">
    <location>
        <begin position="13"/>
        <end position="117"/>
    </location>
</feature>
<dbReference type="Proteomes" id="UP000182829">
    <property type="component" value="Unassembled WGS sequence"/>
</dbReference>
<dbReference type="OMA" id="KGEHYHD"/>
<dbReference type="OrthoDB" id="168847at2157"/>
<dbReference type="PANTHER" id="PTHR48105">
    <property type="entry name" value="THIOREDOXIN REDUCTASE 1-RELATED-RELATED"/>
    <property type="match status" value="1"/>
</dbReference>
<dbReference type="Pfam" id="PF07992">
    <property type="entry name" value="Pyr_redox_2"/>
    <property type="match status" value="1"/>
</dbReference>
<keyword evidence="1" id="KW-0285">Flavoprotein</keyword>
<dbReference type="PRINTS" id="PR00368">
    <property type="entry name" value="FADPNR"/>
</dbReference>
<evidence type="ECO:0000313" key="5">
    <source>
        <dbReference type="Proteomes" id="UP000182829"/>
    </source>
</evidence>
<dbReference type="GO" id="GO:0016491">
    <property type="term" value="F:oxidoreductase activity"/>
    <property type="evidence" value="ECO:0007669"/>
    <property type="project" value="UniProtKB-KW"/>
</dbReference>